<dbReference type="Proteomes" id="UP000481421">
    <property type="component" value="Unassembled WGS sequence"/>
</dbReference>
<keyword evidence="3" id="KW-1185">Reference proteome</keyword>
<comment type="caution">
    <text evidence="2">The sequence shown here is derived from an EMBL/GenBank/DDBJ whole genome shotgun (WGS) entry which is preliminary data.</text>
</comment>
<dbReference type="AlphaFoldDB" id="A0A6B3RJX3"/>
<feature type="transmembrane region" description="Helical" evidence="1">
    <location>
        <begin position="104"/>
        <end position="126"/>
    </location>
</feature>
<keyword evidence="1" id="KW-0812">Transmembrane</keyword>
<keyword evidence="1" id="KW-1133">Transmembrane helix</keyword>
<proteinExistence type="predicted"/>
<protein>
    <submittedName>
        <fullName evidence="2">Uncharacterized protein</fullName>
    </submittedName>
</protein>
<evidence type="ECO:0000256" key="1">
    <source>
        <dbReference type="SAM" id="Phobius"/>
    </source>
</evidence>
<keyword evidence="1" id="KW-0472">Membrane</keyword>
<name>A0A6B3RJX3_9RHOB</name>
<sequence length="136" mass="15152">MDPMFQVDLSFLFEQPSIWRTLVQTLIILTPLAIALSAYGTWRIGDRRGPLLMAGVALYLLWMFWPAPLAAELVLPGRAVSVIGWFWLVSAWGRQAKWHEPLLLLSNSIVLAILIALILTTGVAGIRDAMGWDVPL</sequence>
<feature type="transmembrane region" description="Helical" evidence="1">
    <location>
        <begin position="18"/>
        <end position="39"/>
    </location>
</feature>
<accession>A0A6B3RJX3</accession>
<evidence type="ECO:0000313" key="3">
    <source>
        <dbReference type="Proteomes" id="UP000481421"/>
    </source>
</evidence>
<reference evidence="2 3" key="1">
    <citation type="submission" date="2020-02" db="EMBL/GenBank/DDBJ databases">
        <title>Rhodobacter algicola sp. nov., isolated from microalga culture.</title>
        <authorList>
            <person name="Park C.-Y."/>
        </authorList>
    </citation>
    <scope>NUCLEOTIDE SEQUENCE [LARGE SCALE GENOMIC DNA]</scope>
    <source>
        <strain evidence="2 3">ETT8</strain>
    </source>
</reference>
<dbReference type="EMBL" id="JAAIKE010000001">
    <property type="protein sequence ID" value="NEX45701.1"/>
    <property type="molecule type" value="Genomic_DNA"/>
</dbReference>
<gene>
    <name evidence="2" type="ORF">G3572_05755</name>
</gene>
<evidence type="ECO:0000313" key="2">
    <source>
        <dbReference type="EMBL" id="NEX45701.1"/>
    </source>
</evidence>
<organism evidence="2 3">
    <name type="scientific">Pseudotabrizicola algicola</name>
    <dbReference type="NCBI Taxonomy" id="2709381"/>
    <lineage>
        <taxon>Bacteria</taxon>
        <taxon>Pseudomonadati</taxon>
        <taxon>Pseudomonadota</taxon>
        <taxon>Alphaproteobacteria</taxon>
        <taxon>Rhodobacterales</taxon>
        <taxon>Paracoccaceae</taxon>
        <taxon>Pseudotabrizicola</taxon>
    </lineage>
</organism>
<feature type="transmembrane region" description="Helical" evidence="1">
    <location>
        <begin position="73"/>
        <end position="92"/>
    </location>
</feature>
<feature type="transmembrane region" description="Helical" evidence="1">
    <location>
        <begin position="51"/>
        <end position="67"/>
    </location>
</feature>